<dbReference type="Proteomes" id="UP001241747">
    <property type="component" value="Unassembled WGS sequence"/>
</dbReference>
<keyword evidence="1" id="KW-0472">Membrane</keyword>
<keyword evidence="4" id="KW-1185">Reference proteome</keyword>
<feature type="transmembrane region" description="Helical" evidence="1">
    <location>
        <begin position="314"/>
        <end position="336"/>
    </location>
</feature>
<dbReference type="RefSeq" id="WP_237347622.1">
    <property type="nucleotide sequence ID" value="NZ_JABWGX010000043.1"/>
</dbReference>
<dbReference type="InterPro" id="IPR038731">
    <property type="entry name" value="RgtA/B/C-like"/>
</dbReference>
<proteinExistence type="predicted"/>
<dbReference type="Pfam" id="PF13231">
    <property type="entry name" value="PMT_2"/>
    <property type="match status" value="1"/>
</dbReference>
<feature type="transmembrane region" description="Helical" evidence="1">
    <location>
        <begin position="177"/>
        <end position="203"/>
    </location>
</feature>
<reference evidence="3 4" key="1">
    <citation type="submission" date="2023-07" db="EMBL/GenBank/DDBJ databases">
        <title>Genomic Encyclopedia of Type Strains, Phase IV (KMG-IV): sequencing the most valuable type-strain genomes for metagenomic binning, comparative biology and taxonomic classification.</title>
        <authorList>
            <person name="Goeker M."/>
        </authorList>
    </citation>
    <scope>NUCLEOTIDE SEQUENCE [LARGE SCALE GENOMIC DNA]</scope>
    <source>
        <strain evidence="3 4">DSM 3770</strain>
    </source>
</reference>
<comment type="caution">
    <text evidence="3">The sequence shown here is derived from an EMBL/GenBank/DDBJ whole genome shotgun (WGS) entry which is preliminary data.</text>
</comment>
<protein>
    <recommendedName>
        <fullName evidence="2">Glycosyltransferase RgtA/B/C/D-like domain-containing protein</fullName>
    </recommendedName>
</protein>
<evidence type="ECO:0000259" key="2">
    <source>
        <dbReference type="Pfam" id="PF13231"/>
    </source>
</evidence>
<keyword evidence="1" id="KW-1133">Transmembrane helix</keyword>
<organism evidence="3 4">
    <name type="scientific">Xanthobacter agilis</name>
    <dbReference type="NCBI Taxonomy" id="47492"/>
    <lineage>
        <taxon>Bacteria</taxon>
        <taxon>Pseudomonadati</taxon>
        <taxon>Pseudomonadota</taxon>
        <taxon>Alphaproteobacteria</taxon>
        <taxon>Hyphomicrobiales</taxon>
        <taxon>Xanthobacteraceae</taxon>
        <taxon>Xanthobacter</taxon>
    </lineage>
</organism>
<feature type="transmembrane region" description="Helical" evidence="1">
    <location>
        <begin position="96"/>
        <end position="114"/>
    </location>
</feature>
<feature type="transmembrane region" description="Helical" evidence="1">
    <location>
        <begin position="290"/>
        <end position="308"/>
    </location>
</feature>
<sequence length="525" mass="53963">MGFLILVALMTVLIVVQQRASGAYMAEFSAKGPEEAGHVVTGLMIADYLGAGLPAPLAFIADYGLHYPRVVLGLQPPFYYVLEGLWLHQLAPSTPAVLLLPALLAALLVVSAGWATAQRIGVLPGVAVGAVLMVLPALREATLVVGLDLLLAVLMLRAALAYAAFLDHERLRDGLLFGLLAAAAILTKVTGIALVLLPFLAVVATGRLRLLRRRAFWLPLVLIAVLAGPWTLGTLPMVRAALADGVLSPVAVAPLAIVGALGFVLTALATAGACFVALDLRREAAPRLPLVLLLLAVIFAGTLALLPQEGEAPWLPLLAPLVMLAAVGGLRLIGLVTSGWRTLAGLAVALVMLLAAFPALLVPVTKPALGLDAVAQTFLADTSRPPALLVVADRDGEGALIAAVAQRDRARRSFVVPARAALAVPQPGPAQGGLLYPTPEDLLVGLDGMGVGYLAITGGAPGADGSVRGVVEAALAVHPERFRLLGRFSRPDGGDAARLFAILEASAPAQPETAPAPSSAATPAP</sequence>
<evidence type="ECO:0000313" key="3">
    <source>
        <dbReference type="EMBL" id="MDQ0505937.1"/>
    </source>
</evidence>
<feature type="transmembrane region" description="Helical" evidence="1">
    <location>
        <begin position="120"/>
        <end position="138"/>
    </location>
</feature>
<feature type="transmembrane region" description="Helical" evidence="1">
    <location>
        <begin position="38"/>
        <end position="60"/>
    </location>
</feature>
<accession>A0ABU0LFT8</accession>
<feature type="transmembrane region" description="Helical" evidence="1">
    <location>
        <begin position="252"/>
        <end position="278"/>
    </location>
</feature>
<feature type="domain" description="Glycosyltransferase RgtA/B/C/D-like" evidence="2">
    <location>
        <begin position="89"/>
        <end position="227"/>
    </location>
</feature>
<evidence type="ECO:0000256" key="1">
    <source>
        <dbReference type="SAM" id="Phobius"/>
    </source>
</evidence>
<evidence type="ECO:0000313" key="4">
    <source>
        <dbReference type="Proteomes" id="UP001241747"/>
    </source>
</evidence>
<feature type="transmembrane region" description="Helical" evidence="1">
    <location>
        <begin position="343"/>
        <end position="362"/>
    </location>
</feature>
<name>A0ABU0LFT8_XANAG</name>
<feature type="transmembrane region" description="Helical" evidence="1">
    <location>
        <begin position="215"/>
        <end position="232"/>
    </location>
</feature>
<keyword evidence="1" id="KW-0812">Transmembrane</keyword>
<gene>
    <name evidence="3" type="ORF">QOZ94_002737</name>
</gene>
<feature type="transmembrane region" description="Helical" evidence="1">
    <location>
        <begin position="145"/>
        <end position="165"/>
    </location>
</feature>
<dbReference type="EMBL" id="JAUSVY010000005">
    <property type="protein sequence ID" value="MDQ0505937.1"/>
    <property type="molecule type" value="Genomic_DNA"/>
</dbReference>